<feature type="compositionally biased region" description="Polar residues" evidence="16">
    <location>
        <begin position="761"/>
        <end position="770"/>
    </location>
</feature>
<keyword evidence="7" id="KW-0479">Metal-binding</keyword>
<feature type="domain" description="Alpha-amylase C-terminal" evidence="18">
    <location>
        <begin position="507"/>
        <end position="586"/>
    </location>
</feature>
<feature type="compositionally biased region" description="Acidic residues" evidence="16">
    <location>
        <begin position="900"/>
        <end position="945"/>
    </location>
</feature>
<keyword evidence="17" id="KW-0472">Membrane</keyword>
<comment type="subunit">
    <text evidence="5">Monomer.</text>
</comment>
<dbReference type="InterPro" id="IPR017853">
    <property type="entry name" value="GH"/>
</dbReference>
<dbReference type="OrthoDB" id="550577at2759"/>
<dbReference type="eggNOG" id="KOG2212">
    <property type="taxonomic scope" value="Eukaryota"/>
</dbReference>
<feature type="region of interest" description="Disordered" evidence="16">
    <location>
        <begin position="53"/>
        <end position="72"/>
    </location>
</feature>
<evidence type="ECO:0000256" key="14">
    <source>
        <dbReference type="ARBA" id="ARBA00023295"/>
    </source>
</evidence>
<feature type="region of interest" description="Disordered" evidence="16">
    <location>
        <begin position="640"/>
        <end position="1148"/>
    </location>
</feature>
<dbReference type="PRINTS" id="PR00110">
    <property type="entry name" value="ALPHAAMYLASE"/>
</dbReference>
<evidence type="ECO:0000256" key="16">
    <source>
        <dbReference type="SAM" id="MobiDB-lite"/>
    </source>
</evidence>
<evidence type="ECO:0000256" key="3">
    <source>
        <dbReference type="ARBA" id="ARBA00001923"/>
    </source>
</evidence>
<evidence type="ECO:0000256" key="5">
    <source>
        <dbReference type="ARBA" id="ARBA00011245"/>
    </source>
</evidence>
<keyword evidence="17" id="KW-0812">Transmembrane</keyword>
<comment type="similarity">
    <text evidence="4 15">Belongs to the glycosyl hydrolase 13 family.</text>
</comment>
<feature type="transmembrane region" description="Helical" evidence="17">
    <location>
        <begin position="20"/>
        <end position="38"/>
    </location>
</feature>
<keyword evidence="14" id="KW-0326">Glycosidase</keyword>
<keyword evidence="13" id="KW-0119">Carbohydrate metabolism</keyword>
<dbReference type="RefSeq" id="XP_005180710.3">
    <property type="nucleotide sequence ID" value="XM_005180653.4"/>
</dbReference>
<keyword evidence="8" id="KW-0732">Signal</keyword>
<evidence type="ECO:0000259" key="18">
    <source>
        <dbReference type="SMART" id="SM00632"/>
    </source>
</evidence>
<dbReference type="SUPFAM" id="SSF51011">
    <property type="entry name" value="Glycosyl hydrolase domain"/>
    <property type="match status" value="1"/>
</dbReference>
<evidence type="ECO:0000256" key="1">
    <source>
        <dbReference type="ARBA" id="ARBA00000548"/>
    </source>
</evidence>
<dbReference type="Pfam" id="PF02806">
    <property type="entry name" value="Alpha-amylase_C"/>
    <property type="match status" value="1"/>
</dbReference>
<dbReference type="SUPFAM" id="SSF51445">
    <property type="entry name" value="(Trans)glycosidases"/>
    <property type="match status" value="1"/>
</dbReference>
<dbReference type="InterPro" id="IPR031319">
    <property type="entry name" value="A-amylase_C"/>
</dbReference>
<evidence type="ECO:0000256" key="7">
    <source>
        <dbReference type="ARBA" id="ARBA00022723"/>
    </source>
</evidence>
<proteinExistence type="inferred from homology"/>
<gene>
    <name evidence="21" type="primary">LOC101895134</name>
</gene>
<dbReference type="EC" id="3.2.1.1" evidence="6"/>
<dbReference type="InterPro" id="IPR006047">
    <property type="entry name" value="GH13_cat_dom"/>
</dbReference>
<evidence type="ECO:0000256" key="4">
    <source>
        <dbReference type="ARBA" id="ARBA00008061"/>
    </source>
</evidence>
<accession>A0A9J7CPB5</accession>
<dbReference type="SMART" id="SM00642">
    <property type="entry name" value="Aamy"/>
    <property type="match status" value="1"/>
</dbReference>
<dbReference type="Gene3D" id="2.60.40.1180">
    <property type="entry name" value="Golgi alpha-mannosidase II"/>
    <property type="match status" value="1"/>
</dbReference>
<evidence type="ECO:0000256" key="11">
    <source>
        <dbReference type="ARBA" id="ARBA00023157"/>
    </source>
</evidence>
<evidence type="ECO:0000256" key="10">
    <source>
        <dbReference type="ARBA" id="ARBA00022837"/>
    </source>
</evidence>
<feature type="compositionally biased region" description="Basic and acidic residues" evidence="16">
    <location>
        <begin position="1092"/>
        <end position="1106"/>
    </location>
</feature>
<organism evidence="20 21">
    <name type="scientific">Musca domestica</name>
    <name type="common">House fly</name>
    <dbReference type="NCBI Taxonomy" id="7370"/>
    <lineage>
        <taxon>Eukaryota</taxon>
        <taxon>Metazoa</taxon>
        <taxon>Ecdysozoa</taxon>
        <taxon>Arthropoda</taxon>
        <taxon>Hexapoda</taxon>
        <taxon>Insecta</taxon>
        <taxon>Pterygota</taxon>
        <taxon>Neoptera</taxon>
        <taxon>Endopterygota</taxon>
        <taxon>Diptera</taxon>
        <taxon>Brachycera</taxon>
        <taxon>Muscomorpha</taxon>
        <taxon>Muscoidea</taxon>
        <taxon>Muscidae</taxon>
        <taxon>Musca</taxon>
    </lineage>
</organism>
<evidence type="ECO:0000256" key="9">
    <source>
        <dbReference type="ARBA" id="ARBA00022801"/>
    </source>
</evidence>
<dbReference type="Pfam" id="PF00128">
    <property type="entry name" value="Alpha-amylase"/>
    <property type="match status" value="1"/>
</dbReference>
<dbReference type="InterPro" id="IPR006046">
    <property type="entry name" value="Alpha_amylase"/>
</dbReference>
<keyword evidence="12" id="KW-0868">Chloride</keyword>
<evidence type="ECO:0000256" key="2">
    <source>
        <dbReference type="ARBA" id="ARBA00001913"/>
    </source>
</evidence>
<dbReference type="InterPro" id="IPR006048">
    <property type="entry name" value="A-amylase/branching_C"/>
</dbReference>
<feature type="compositionally biased region" description="Acidic residues" evidence="16">
    <location>
        <begin position="791"/>
        <end position="893"/>
    </location>
</feature>
<feature type="domain" description="Glycosyl hydrolase family 13 catalytic" evidence="19">
    <location>
        <begin position="89"/>
        <end position="489"/>
    </location>
</feature>
<dbReference type="STRING" id="7370.A0A1I8MXJ4"/>
<dbReference type="CDD" id="cd11317">
    <property type="entry name" value="AmyAc_bac_euk_AmyA"/>
    <property type="match status" value="1"/>
</dbReference>
<dbReference type="PANTHER" id="PTHR43447">
    <property type="entry name" value="ALPHA-AMYLASE"/>
    <property type="match status" value="1"/>
</dbReference>
<comment type="cofactor">
    <cofactor evidence="2">
        <name>Ca(2+)</name>
        <dbReference type="ChEBI" id="CHEBI:29108"/>
    </cofactor>
</comment>
<keyword evidence="17" id="KW-1133">Transmembrane helix</keyword>
<evidence type="ECO:0000256" key="12">
    <source>
        <dbReference type="ARBA" id="ARBA00023214"/>
    </source>
</evidence>
<comment type="cofactor">
    <cofactor evidence="3">
        <name>chloride</name>
        <dbReference type="ChEBI" id="CHEBI:17996"/>
    </cofactor>
</comment>
<feature type="compositionally biased region" description="Basic and acidic residues" evidence="16">
    <location>
        <begin position="989"/>
        <end position="1005"/>
    </location>
</feature>
<keyword evidence="9" id="KW-0378">Hydrolase</keyword>
<dbReference type="VEuPathDB" id="VectorBase:MDOMA2_012724"/>
<protein>
    <recommendedName>
        <fullName evidence="6">alpha-amylase</fullName>
        <ecNumber evidence="6">3.2.1.1</ecNumber>
    </recommendedName>
</protein>
<comment type="catalytic activity">
    <reaction evidence="1">
        <text>Endohydrolysis of (1-&gt;4)-alpha-D-glucosidic linkages in polysaccharides containing three or more (1-&gt;4)-alpha-linked D-glucose units.</text>
        <dbReference type="EC" id="3.2.1.1"/>
    </reaction>
</comment>
<dbReference type="GeneID" id="101895134"/>
<sequence>MRLRLSAATNQSLATTPHGVAVVVIQILVICLLAQPSLGRTAATRQKALEQILDSGKSRQSSGSADDGDQGCDDADGIYHRPHFTKGRSVMVQLFEWKFVDVAEECRRFLGPRGYGGVQLSPVLEHTVIKTDGLNHPWWQRYETISYRLSSRSGDETDFYSMSRICNDLGVRLYVDVVLNHMAAPLYLLLNNNNRTTKGATAPKQDFIVNTLLATDVNISQSSYPEVPYEAKDFHRYCAINLASSNAQEMRNCQLNGHPDLDHSHSSVRQAIVAMLNKFIDMGVAGFRIDSAKYIWPIDLKLIFEGLKDLNTEYNFPEKARPFIFHDVFDMGLDQISKTEYSTYGVVSEYLYGVEIATILQGKAPLSSLINWGPAMGFLPHQDSLVFIDSPETQRGLPPQLGKNRALTYKQRHKYIMANALMLAHPYGRIKRIMSSYYFRNPDQGPPADEKDGDEIRSPEFNEQQQCLPSSGWVCEHRWPPMLQLVKLANYFSKPGQGEDSVIHFQTNGPNQIAFCRGHKAFVAMNNDAERDFEMEVYTCLEEEGVYCDIVSGGLKKNGQGCRGRSLMVNADGYAKINLPVASESEGDGGLDETEDFTFAPIEDGGPENVEEAGGGEEVVPSYGVLVVYVGSRVGAEIEEEEWEVEVQEIPGDEAGNSDAEYPPIEPGDGDGAEGGGGGEGDAVEVADKEPSNENEGDTETGEAQPDPEPEEPNEAAEENGEGEIGEGNEEDEGKTEEETPPEEKGEDNEVPAEGDEGTGNAENGENFTFSPVEPQEGEAEIPEEEKGKVDEEENVEEVPGEGEADEVEEVPEENPEDEVPPQPQEEDEKEGGEEENAEEEPEGEEKVEEETDEEGVEEENPEAAGDGEEKETGEAEEEQPNPPEEVDGEPTEEVAPNENSEEPNTEGEPVEVPESEKEGEGDEEGAEEPNPEGPEAEGEPEDVPETGKEGEGNEEGADTPQGAEDLAPAAEEPKENPDEAPEDAPENTGRDSAEEGENNGKNEDNPEAEEEPEADNDNPEGDENGDKEPEGNPEEKPEPGEETEANPEAGEVTEGALEPEEGIVDDGEEEENPPRVEPIETTTKCPPKTVTEPEEKLIDKIDKRNAQNGDEDENSDTAQLEEPLEVSESITESPVPPPPETNTQAPQINATVEIISNIGVTEMQIAANNSNAAVKKDDVQVAGVFQSSKNRQGNG</sequence>
<dbReference type="VEuPathDB" id="VectorBase:MDOA009434"/>
<evidence type="ECO:0000256" key="6">
    <source>
        <dbReference type="ARBA" id="ARBA00012595"/>
    </source>
</evidence>
<evidence type="ECO:0000259" key="19">
    <source>
        <dbReference type="SMART" id="SM00642"/>
    </source>
</evidence>
<evidence type="ECO:0000313" key="20">
    <source>
        <dbReference type="Proteomes" id="UP001652621"/>
    </source>
</evidence>
<keyword evidence="10" id="KW-0106">Calcium</keyword>
<feature type="compositionally biased region" description="Basic and acidic residues" evidence="16">
    <location>
        <begin position="1025"/>
        <end position="1040"/>
    </location>
</feature>
<evidence type="ECO:0000256" key="13">
    <source>
        <dbReference type="ARBA" id="ARBA00023277"/>
    </source>
</evidence>
<dbReference type="Gene3D" id="3.20.20.80">
    <property type="entry name" value="Glycosidases"/>
    <property type="match status" value="1"/>
</dbReference>
<evidence type="ECO:0000256" key="17">
    <source>
        <dbReference type="SAM" id="Phobius"/>
    </source>
</evidence>
<evidence type="ECO:0000256" key="8">
    <source>
        <dbReference type="ARBA" id="ARBA00022729"/>
    </source>
</evidence>
<feature type="compositionally biased region" description="Acidic residues" evidence="16">
    <location>
        <begin position="693"/>
        <end position="757"/>
    </location>
</feature>
<name>A0A9J7CPB5_MUSDO</name>
<keyword evidence="11" id="KW-1015">Disulfide bond</keyword>
<feature type="compositionally biased region" description="Acidic residues" evidence="16">
    <location>
        <begin position="1058"/>
        <end position="1072"/>
    </location>
</feature>
<dbReference type="InterPro" id="IPR013780">
    <property type="entry name" value="Glyco_hydro_b"/>
</dbReference>
<keyword evidence="20" id="KW-1185">Reference proteome</keyword>
<dbReference type="SMART" id="SM00632">
    <property type="entry name" value="Aamy_C"/>
    <property type="match status" value="1"/>
</dbReference>
<evidence type="ECO:0000256" key="15">
    <source>
        <dbReference type="RuleBase" id="RU003615"/>
    </source>
</evidence>
<evidence type="ECO:0000313" key="21">
    <source>
        <dbReference type="RefSeq" id="XP_005180710.3"/>
    </source>
</evidence>
<feature type="compositionally biased region" description="Acidic residues" evidence="16">
    <location>
        <begin position="1006"/>
        <end position="1024"/>
    </location>
</feature>
<dbReference type="Proteomes" id="UP001652621">
    <property type="component" value="Unplaced"/>
</dbReference>
<reference evidence="21" key="1">
    <citation type="submission" date="2025-08" db="UniProtKB">
        <authorList>
            <consortium name="RefSeq"/>
        </authorList>
    </citation>
    <scope>IDENTIFICATION</scope>
    <source>
        <strain evidence="21">Aabys</strain>
        <tissue evidence="21">Whole body</tissue>
    </source>
</reference>